<dbReference type="InterPro" id="IPR002110">
    <property type="entry name" value="Ankyrin_rpt"/>
</dbReference>
<evidence type="ECO:0000256" key="4">
    <source>
        <dbReference type="SAM" id="MobiDB-lite"/>
    </source>
</evidence>
<dbReference type="SUPFAM" id="SSF48403">
    <property type="entry name" value="Ankyrin repeat"/>
    <property type="match status" value="1"/>
</dbReference>
<dbReference type="AlphaFoldDB" id="A0A839EYE8"/>
<dbReference type="PROSITE" id="PS50088">
    <property type="entry name" value="ANK_REPEAT"/>
    <property type="match status" value="1"/>
</dbReference>
<dbReference type="PROSITE" id="PS50297">
    <property type="entry name" value="ANK_REP_REGION"/>
    <property type="match status" value="1"/>
</dbReference>
<dbReference type="Pfam" id="PF12796">
    <property type="entry name" value="Ank_2"/>
    <property type="match status" value="1"/>
</dbReference>
<gene>
    <name evidence="6" type="ORF">FHW12_003031</name>
</gene>
<accession>A0A839EYE8</accession>
<evidence type="ECO:0000313" key="6">
    <source>
        <dbReference type="EMBL" id="MBA8888795.1"/>
    </source>
</evidence>
<dbReference type="Gene3D" id="1.25.40.20">
    <property type="entry name" value="Ankyrin repeat-containing domain"/>
    <property type="match status" value="1"/>
</dbReference>
<feature type="repeat" description="ANK" evidence="3">
    <location>
        <begin position="100"/>
        <end position="132"/>
    </location>
</feature>
<dbReference type="RefSeq" id="WP_182531844.1">
    <property type="nucleotide sequence ID" value="NZ_JACGXL010000005.1"/>
</dbReference>
<evidence type="ECO:0000256" key="2">
    <source>
        <dbReference type="ARBA" id="ARBA00023043"/>
    </source>
</evidence>
<reference evidence="6 7" key="1">
    <citation type="submission" date="2020-07" db="EMBL/GenBank/DDBJ databases">
        <title>Genomic Encyclopedia of Type Strains, Phase IV (KMG-V): Genome sequencing to study the core and pangenomes of soil and plant-associated prokaryotes.</title>
        <authorList>
            <person name="Whitman W."/>
        </authorList>
    </citation>
    <scope>NUCLEOTIDE SEQUENCE [LARGE SCALE GENOMIC DNA]</scope>
    <source>
        <strain evidence="6 7">RH2WT43</strain>
    </source>
</reference>
<keyword evidence="2 3" id="KW-0040">ANK repeat</keyword>
<keyword evidence="5" id="KW-0732">Signal</keyword>
<organism evidence="6 7">
    <name type="scientific">Dokdonella fugitiva</name>
    <dbReference type="NCBI Taxonomy" id="328517"/>
    <lineage>
        <taxon>Bacteria</taxon>
        <taxon>Pseudomonadati</taxon>
        <taxon>Pseudomonadota</taxon>
        <taxon>Gammaproteobacteria</taxon>
        <taxon>Lysobacterales</taxon>
        <taxon>Rhodanobacteraceae</taxon>
        <taxon>Dokdonella</taxon>
    </lineage>
</organism>
<dbReference type="PANTHER" id="PTHR24198">
    <property type="entry name" value="ANKYRIN REPEAT AND PROTEIN KINASE DOMAIN-CONTAINING PROTEIN"/>
    <property type="match status" value="1"/>
</dbReference>
<evidence type="ECO:0000256" key="5">
    <source>
        <dbReference type="SAM" id="SignalP"/>
    </source>
</evidence>
<protein>
    <submittedName>
        <fullName evidence="6">Ankyrin repeat protein</fullName>
    </submittedName>
</protein>
<evidence type="ECO:0000256" key="1">
    <source>
        <dbReference type="ARBA" id="ARBA00022737"/>
    </source>
</evidence>
<proteinExistence type="predicted"/>
<evidence type="ECO:0000256" key="3">
    <source>
        <dbReference type="PROSITE-ProRule" id="PRU00023"/>
    </source>
</evidence>
<name>A0A839EYE8_9GAMM</name>
<dbReference type="InterPro" id="IPR036770">
    <property type="entry name" value="Ankyrin_rpt-contain_sf"/>
</dbReference>
<comment type="caution">
    <text evidence="6">The sequence shown here is derived from an EMBL/GenBank/DDBJ whole genome shotgun (WGS) entry which is preliminary data.</text>
</comment>
<dbReference type="Proteomes" id="UP000550401">
    <property type="component" value="Unassembled WGS sequence"/>
</dbReference>
<sequence>MKALAFLLLIGSTGAAAAASRDRVIDYLSLCHATAAHDELLVRALLDRGAPVDAPASTDVLASHASEVDSPLQTAAGDGDAKLVRLLLAHKPWVDHRCCTDPPALGIAVAAGHVEVVRLLLEAGADPSITSVYDKPQLETPLDVARRKGYAAIARMIERAAEEKARAKPSSAPSRGGRFP</sequence>
<feature type="chain" id="PRO_5032537152" evidence="5">
    <location>
        <begin position="19"/>
        <end position="180"/>
    </location>
</feature>
<keyword evidence="1" id="KW-0677">Repeat</keyword>
<dbReference type="EMBL" id="JACGXL010000005">
    <property type="protein sequence ID" value="MBA8888795.1"/>
    <property type="molecule type" value="Genomic_DNA"/>
</dbReference>
<dbReference type="PANTHER" id="PTHR24198:SF165">
    <property type="entry name" value="ANKYRIN REPEAT-CONTAINING PROTEIN-RELATED"/>
    <property type="match status" value="1"/>
</dbReference>
<evidence type="ECO:0000313" key="7">
    <source>
        <dbReference type="Proteomes" id="UP000550401"/>
    </source>
</evidence>
<dbReference type="SMART" id="SM00248">
    <property type="entry name" value="ANK"/>
    <property type="match status" value="3"/>
</dbReference>
<feature type="region of interest" description="Disordered" evidence="4">
    <location>
        <begin position="161"/>
        <end position="180"/>
    </location>
</feature>
<feature type="signal peptide" evidence="5">
    <location>
        <begin position="1"/>
        <end position="18"/>
    </location>
</feature>
<keyword evidence="7" id="KW-1185">Reference proteome</keyword>